<dbReference type="SUPFAM" id="SSF54637">
    <property type="entry name" value="Thioesterase/thiol ester dehydrase-isomerase"/>
    <property type="match status" value="1"/>
</dbReference>
<dbReference type="CDD" id="cd03443">
    <property type="entry name" value="PaaI_thioesterase"/>
    <property type="match status" value="1"/>
</dbReference>
<dbReference type="PANTHER" id="PTHR42856:SF1">
    <property type="entry name" value="ACYL-COENZYME A THIOESTERASE PAAI"/>
    <property type="match status" value="1"/>
</dbReference>
<name>A0A0S6UEX7_NEOTH</name>
<evidence type="ECO:0000256" key="1">
    <source>
        <dbReference type="ARBA" id="ARBA00022801"/>
    </source>
</evidence>
<dbReference type="InterPro" id="IPR003736">
    <property type="entry name" value="PAAI_dom"/>
</dbReference>
<keyword evidence="1" id="KW-0378">Hydrolase</keyword>
<dbReference type="GO" id="GO:0016289">
    <property type="term" value="F:acyl-CoA hydrolase activity"/>
    <property type="evidence" value="ECO:0007669"/>
    <property type="project" value="TreeGrafter"/>
</dbReference>
<dbReference type="NCBIfam" id="TIGR02286">
    <property type="entry name" value="PaaD"/>
    <property type="match status" value="1"/>
</dbReference>
<dbReference type="InterPro" id="IPR052723">
    <property type="entry name" value="Acyl-CoA_thioesterase_PaaI"/>
</dbReference>
<dbReference type="InterPro" id="IPR006683">
    <property type="entry name" value="Thioestr_dom"/>
</dbReference>
<proteinExistence type="predicted"/>
<dbReference type="NCBIfam" id="TIGR00369">
    <property type="entry name" value="unchar_dom_1"/>
    <property type="match status" value="1"/>
</dbReference>
<gene>
    <name evidence="3" type="ORF">MTY_1427</name>
</gene>
<reference evidence="3" key="1">
    <citation type="journal article" date="2014" name="Gene">
        <title>Genome-guided analysis of transformation efficiency and carbon dioxide assimilation by Moorella thermoacetica Y72.</title>
        <authorList>
            <person name="Tsukahara K."/>
            <person name="Kita A."/>
            <person name="Nakashimada Y."/>
            <person name="Hoshino T."/>
            <person name="Murakami K."/>
        </authorList>
    </citation>
    <scope>NUCLEOTIDE SEQUENCE [LARGE SCALE GENOMIC DNA]</scope>
    <source>
        <strain evidence="3">Y72</strain>
    </source>
</reference>
<sequence length="140" mass="14991">MGEDKVMDALEAIKEKFARDTFPRSLGIELLELAPGYARVALKLGENMVNFHGIVHGGAIFTLADTALGLASNSHGDAAVALTVTINYLAPARPGDSLVATAEEEHLTRRTGVYRIRVTTGSGENIALARGTVYRKQVIK</sequence>
<organism evidence="3">
    <name type="scientific">Moorella thermoacetica Y72</name>
    <dbReference type="NCBI Taxonomy" id="1325331"/>
    <lineage>
        <taxon>Bacteria</taxon>
        <taxon>Bacillati</taxon>
        <taxon>Bacillota</taxon>
        <taxon>Clostridia</taxon>
        <taxon>Neomoorellales</taxon>
        <taxon>Neomoorellaceae</taxon>
        <taxon>Neomoorella</taxon>
    </lineage>
</organism>
<dbReference type="AlphaFoldDB" id="A0A0S6UEX7"/>
<dbReference type="Pfam" id="PF03061">
    <property type="entry name" value="4HBT"/>
    <property type="match status" value="1"/>
</dbReference>
<dbReference type="Proteomes" id="UP000063718">
    <property type="component" value="Unassembled WGS sequence"/>
</dbReference>
<evidence type="ECO:0000259" key="2">
    <source>
        <dbReference type="Pfam" id="PF03061"/>
    </source>
</evidence>
<dbReference type="Gene3D" id="3.10.129.10">
    <property type="entry name" value="Hotdog Thioesterase"/>
    <property type="match status" value="1"/>
</dbReference>
<dbReference type="EMBL" id="DF238840">
    <property type="protein sequence ID" value="GAF26089.1"/>
    <property type="molecule type" value="Genomic_DNA"/>
</dbReference>
<evidence type="ECO:0000313" key="3">
    <source>
        <dbReference type="EMBL" id="GAF26089.1"/>
    </source>
</evidence>
<feature type="domain" description="Thioesterase" evidence="2">
    <location>
        <begin position="52"/>
        <end position="125"/>
    </location>
</feature>
<dbReference type="InterPro" id="IPR029069">
    <property type="entry name" value="HotDog_dom_sf"/>
</dbReference>
<protein>
    <recommendedName>
        <fullName evidence="2">Thioesterase domain-containing protein</fullName>
    </recommendedName>
</protein>
<dbReference type="InterPro" id="IPR011973">
    <property type="entry name" value="PaaD"/>
</dbReference>
<dbReference type="PANTHER" id="PTHR42856">
    <property type="entry name" value="ACYL-COENZYME A THIOESTERASE PAAI"/>
    <property type="match status" value="1"/>
</dbReference>
<accession>A0A0S6UEX7</accession>